<keyword evidence="3 5" id="KW-0808">Transferase</keyword>
<reference evidence="5" key="3">
    <citation type="submission" date="2025-04" db="UniProtKB">
        <authorList>
            <consortium name="RefSeq"/>
        </authorList>
    </citation>
    <scope>IDENTIFICATION</scope>
    <source>
        <strain evidence="5">CBS 304.34</strain>
    </source>
</reference>
<sequence>MVHILGISAFSQGPLQHWWQWALVAIVASSALLGILSSLWVVTQATRAYFKKKAKAYSIPRGTSHRLRKITASTVHNCSLRPLPSKPSNFGVYLGSLSIPPTEDQLTLLSRWDAIILDTSQPGVIEALDCVSKQLPQHVIDRLHLEEYLDAKVDHNNEVISKKLSEVFNTIQSCGKLTGILIAGWRTMDNAVDLVAKLISSYGLEVYLEVGPPDFLEGRSPNLSLFSGLVVKNATILLNGERRDYFEMSKMRSTTKAFVSESCRRPFLVMMWETIDDDARLSHAVLRRSYMWCGYHGALPWIGRTASITDASRYDSFMEPLAAFQWLKDRKVMAIHEVFRTNQNLKPTINLRLEADQSFLSLFPSMQDIFDIALDDTASDRASNLDGRLSSSTVTLQDRGTEDHGDHNLENLDFEMPEWAASMPRCAVNPLSCSTSGTLYECFGCFPIGLDVNLKDLEAILESQRRLRRLNLLARPSKTQLDDAVASYARLAECDGMTVDIPAHIRHSIRDLVERLSKPSEEAHKNQIEVYIGLDSGFRTPAGAQFWAIHDANPSSGSSLIYVSKSVQDLTGVLLHTYLSSCKFSRYQCCVAEFALHNLEYTPGDRLPMPIRFHNDLEILSPSDLLLFLQHMRFSDSDRDSALLAVIRASCQNLLINQPSLAQLKRKCNTDYLSGACTDEDIVTARLDWYRQLDFDTISKESGIEIFRQVHHRFVDLLNNRDYDSLDRINSELSKLVEGGSIDWRTDFVLFCVLSAAKRLAFEEVYIEVQDRNPLFNQFSDQSAAFAELFALGSRCEAYFDVTPSDFGVLLSEKHRRYYSQAEHQPPKWIGNAPSFASAYAAAQTDIDPNTVVSTMPGYRRFTFLSVFAIPALIDILLLTTTGRGLYLSAFMPLEDQRYATLALMVSLLLSGAIGTWISIGGTYYLISMAFSAASMFMLTRLLGGLAFTVVGGFVGFIVISAVHNARAGAIFFFYLLGLTSYLSVLAVLSTHQIPASSFLNGRRMILYFIPTLAISPIITLWVRGYDSIIYLAVLYLFLMFLMLGTRHVCSEWATWYHSVKTLDDSAVKAWYTGKLGTPNAQSQETPVNSKACQRSSTNFSARLTTEKRTRNRIEQPALQSSQIPTTRLKTFDSLTEPAILALCRSELFKAVMDEKHRRFWQKATTDPLVKELALCWDSTVFLLEWYCRTSEVKRPIPYSSTWNLMSQVALDNMQQTQKGIRLHNSFIHWRNIGDEVGCSILYFIVALLDRWIILIEGAQLVGLSAALDKTFRLAVGFALAYYLLGAVILDYKAQHLHQASEQHTPDSITEKSQIQKAVLHDQHIRRRLYVSTLGRFLGVHVWALSLSTAFIWIFNGSEAAMIMFLSYVAAYSGLLLYQYNKIFSGPHALLPLSAAVLTGFPVGFILKGVYPAFEYSGVIALGTATWTAALLSLRTAKLGRPEVLRHVVRGCKRLFLTKSFQDSLLISKPPNTKSPQCFRAYCDGGVNAEWNQDELEALYSTLRFDFKEARFKVLPFDYPGIEIKSLLLSCNYHSLSKLALRAFPTAPYMMQNIISTWERGFIDVYIVSTEAPTHSNAGLRAISFQNGSHITLLVASERSGRNCLQPKISSNCQVIAETLIHACAESLFGLQPLEAGILESLLACKAVHAKSEIDLSENSKRAFSSDIPDKNSDGLVASIRQTLLATLCLGIDCDTQWERLPSHIRRSLIQRCIGVSHQFSSSDLEWIKSNVGADSGCDVMTSVSRYDLGAFLQVQKMNHLRDRVSLGLYEVENCQTSTNIHAPRLSVRSSRPIPLIRKLATRMKAPFVSVYHSLGIWIKFFALAGMGDPEYQRELIYTLKTAPRPSRRIARFFLTGIWIYNRAAQALVLPLFLYYGRPDLKKMSNTIKGNIITQGKSCLIVENYERTETIFIHSSGIEGYKLYVYPGAHKEEPKTGHTMVSTFGHDMKLYSRKEYTKGDVTNEFVYDYNLRFVRRHSKILKWDNPRIPLAKTCIGGKDEGAVFRYNYKGHVDSGSYLLHGNLVRFQYHYRKNAKYDDELLRAEFILPHLSCNVSWCAPPARHADKPERWIPTPRVYEATFVQGADVYECSWLYDHKFHPTIATKLNGEFIDTPEMIRHDWLGVLKKPNHCAFADENPLIGFRKPTSTFISRLFRTNSKTQPVSTARARSQLWKAWKKRVDLDGVTTRWVDEQLLRREPLLRPYWRRRDRGSLTKAEDYLALHADAIMATSDVSSDISAWTPLAVRMSDLFSFGQGGDAVIYTRTKTLQRDTDDSLHVIAVDTGTWPNEGGGVSACRRDLINNLRTIKWHMVVESANDFGIPKHQTEENVESLKIIPLWGLDFMHPCHGMFSNKLDSEVDHIFYDATLEDIRINFLPTLTALVQGARAVNMTQAHVKQATRALINLNNYFQDSRHWKEVWTTDLVKNKWRELWLADDMPNTQPPSQWFETELPTLSHLDTALELWFRYLFIFSIPVPEKIPAVFQASHHSVSASYGIVCKIKRGCTLQIWDHAISWRETNLYLSSTMCTLPPFIRNSLLGLMRLTSTLILYHADQILPCADFFNPGWEVEIGTSQGALAHRNVFRRKVDPIVNGITDMQKFAPISEIKTKQPTVTMLSHVWFAKDIKTALLAADIISNEWGFKDYKLDIYGALNKAPVYSSECQEILACKGLGGSVTLRGTADPTMVLENTWLFLNSSVSEGLPLALGEAALTGAPVVCTDVGASLRVLTDPDTGARYSEVVAPNDAYGLARAQINLLAMLDDWAQYADDDPEHPAPILPHKPTPEDVKVITRRMYEKSGQRRKLGMMAREIVQKSFSGERYLREHEQMLWVGKSVYEMRKQRLKPVRQSQSYPSSGFTQERAGSGAQTPDLQLEKMQHPLHPPTFRHLSTATSFSSVYIDDPGPSTRNDDWGMRTLGRSGEKLDLETGIQVEKPALVRLSGGPVSYENEKGKMNMNMRMFESEERVGSGKRPRFGGEQERVASARSSARMRSGLCEVQNADEGT</sequence>
<feature type="transmembrane region" description="Helical" evidence="2">
    <location>
        <begin position="1390"/>
        <end position="1407"/>
    </location>
</feature>
<dbReference type="SUPFAM" id="SSF53756">
    <property type="entry name" value="UDP-Glycosyltransferase/glycogen phosphorylase"/>
    <property type="match status" value="1"/>
</dbReference>
<dbReference type="PANTHER" id="PTHR12526">
    <property type="entry name" value="GLYCOSYLTRANSFERASE"/>
    <property type="match status" value="1"/>
</dbReference>
<feature type="transmembrane region" description="Helical" evidence="2">
    <location>
        <begin position="1005"/>
        <end position="1023"/>
    </location>
</feature>
<feature type="compositionally biased region" description="Low complexity" evidence="1">
    <location>
        <begin position="2984"/>
        <end position="2993"/>
    </location>
</feature>
<evidence type="ECO:0000313" key="4">
    <source>
        <dbReference type="Proteomes" id="UP000504636"/>
    </source>
</evidence>
<keyword evidence="4" id="KW-1185">Reference proteome</keyword>
<feature type="transmembrane region" description="Helical" evidence="2">
    <location>
        <begin position="899"/>
        <end position="927"/>
    </location>
</feature>
<keyword evidence="2" id="KW-1133">Transmembrane helix</keyword>
<feature type="transmembrane region" description="Helical" evidence="2">
    <location>
        <begin position="1334"/>
        <end position="1354"/>
    </location>
</feature>
<protein>
    <submittedName>
        <fullName evidence="3 5">Glycosyl transferase</fullName>
    </submittedName>
</protein>
<reference evidence="5" key="2">
    <citation type="submission" date="2020-04" db="EMBL/GenBank/DDBJ databases">
        <authorList>
            <consortium name="NCBI Genome Project"/>
        </authorList>
    </citation>
    <scope>NUCLEOTIDE SEQUENCE</scope>
    <source>
        <strain evidence="5">CBS 304.34</strain>
    </source>
</reference>
<feature type="transmembrane region" description="Helical" evidence="2">
    <location>
        <begin position="1360"/>
        <end position="1378"/>
    </location>
</feature>
<dbReference type="GeneID" id="54469072"/>
<keyword evidence="2" id="KW-0812">Transmembrane</keyword>
<feature type="transmembrane region" description="Helical" evidence="2">
    <location>
        <begin position="862"/>
        <end position="879"/>
    </location>
</feature>
<feature type="transmembrane region" description="Helical" evidence="2">
    <location>
        <begin position="1029"/>
        <end position="1046"/>
    </location>
</feature>
<dbReference type="OrthoDB" id="2582433at2759"/>
<feature type="transmembrane region" description="Helical" evidence="2">
    <location>
        <begin position="969"/>
        <end position="989"/>
    </location>
</feature>
<proteinExistence type="predicted"/>
<feature type="region of interest" description="Disordered" evidence="1">
    <location>
        <begin position="2844"/>
        <end position="2868"/>
    </location>
</feature>
<reference evidence="3 5" key="1">
    <citation type="journal article" date="2020" name="Stud. Mycol.">
        <title>101 Dothideomycetes genomes: a test case for predicting lifestyles and emergence of pathogens.</title>
        <authorList>
            <person name="Haridas S."/>
            <person name="Albert R."/>
            <person name="Binder M."/>
            <person name="Bloem J."/>
            <person name="Labutti K."/>
            <person name="Salamov A."/>
            <person name="Andreopoulos B."/>
            <person name="Baker S."/>
            <person name="Barry K."/>
            <person name="Bills G."/>
            <person name="Bluhm B."/>
            <person name="Cannon C."/>
            <person name="Castanera R."/>
            <person name="Culley D."/>
            <person name="Daum C."/>
            <person name="Ezra D."/>
            <person name="Gonzalez J."/>
            <person name="Henrissat B."/>
            <person name="Kuo A."/>
            <person name="Liang C."/>
            <person name="Lipzen A."/>
            <person name="Lutzoni F."/>
            <person name="Magnuson J."/>
            <person name="Mondo S."/>
            <person name="Nolan M."/>
            <person name="Ohm R."/>
            <person name="Pangilinan J."/>
            <person name="Park H.-J."/>
            <person name="Ramirez L."/>
            <person name="Alfaro M."/>
            <person name="Sun H."/>
            <person name="Tritt A."/>
            <person name="Yoshinaga Y."/>
            <person name="Zwiers L.-H."/>
            <person name="Turgeon B."/>
            <person name="Goodwin S."/>
            <person name="Spatafora J."/>
            <person name="Crous P."/>
            <person name="Grigoriev I."/>
        </authorList>
    </citation>
    <scope>NUCLEOTIDE SEQUENCE</scope>
    <source>
        <strain evidence="3 5">CBS 304.34</strain>
    </source>
</reference>
<feature type="transmembrane region" description="Helical" evidence="2">
    <location>
        <begin position="1241"/>
        <end position="1262"/>
    </location>
</feature>
<organism evidence="3">
    <name type="scientific">Mytilinidion resinicola</name>
    <dbReference type="NCBI Taxonomy" id="574789"/>
    <lineage>
        <taxon>Eukaryota</taxon>
        <taxon>Fungi</taxon>
        <taxon>Dikarya</taxon>
        <taxon>Ascomycota</taxon>
        <taxon>Pezizomycotina</taxon>
        <taxon>Dothideomycetes</taxon>
        <taxon>Pleosporomycetidae</taxon>
        <taxon>Mytilinidiales</taxon>
        <taxon>Mytilinidiaceae</taxon>
        <taxon>Mytilinidion</taxon>
    </lineage>
</organism>
<evidence type="ECO:0000313" key="5">
    <source>
        <dbReference type="RefSeq" id="XP_033575338.1"/>
    </source>
</evidence>
<feature type="transmembrane region" description="Helical" evidence="2">
    <location>
        <begin position="18"/>
        <end position="42"/>
    </location>
</feature>
<evidence type="ECO:0000256" key="2">
    <source>
        <dbReference type="SAM" id="Phobius"/>
    </source>
</evidence>
<dbReference type="Proteomes" id="UP000504636">
    <property type="component" value="Unplaced"/>
</dbReference>
<name>A0A6A6YK81_9PEZI</name>
<feature type="compositionally biased region" description="Polar residues" evidence="1">
    <location>
        <begin position="2848"/>
        <end position="2859"/>
    </location>
</feature>
<feature type="region of interest" description="Disordered" evidence="1">
    <location>
        <begin position="2963"/>
        <end position="3005"/>
    </location>
</feature>
<dbReference type="RefSeq" id="XP_033575338.1">
    <property type="nucleotide sequence ID" value="XM_033728179.1"/>
</dbReference>
<accession>A0A6A6YK81</accession>
<dbReference type="Gene3D" id="3.40.50.2000">
    <property type="entry name" value="Glycogen Phosphorylase B"/>
    <property type="match status" value="1"/>
</dbReference>
<feature type="transmembrane region" description="Helical" evidence="2">
    <location>
        <begin position="939"/>
        <end position="963"/>
    </location>
</feature>
<dbReference type="EMBL" id="MU003703">
    <property type="protein sequence ID" value="KAF2808374.1"/>
    <property type="molecule type" value="Genomic_DNA"/>
</dbReference>
<keyword evidence="2" id="KW-0472">Membrane</keyword>
<dbReference type="GO" id="GO:0016740">
    <property type="term" value="F:transferase activity"/>
    <property type="evidence" value="ECO:0007669"/>
    <property type="project" value="UniProtKB-KW"/>
</dbReference>
<feature type="transmembrane region" description="Helical" evidence="2">
    <location>
        <begin position="1274"/>
        <end position="1292"/>
    </location>
</feature>
<evidence type="ECO:0000256" key="1">
    <source>
        <dbReference type="SAM" id="MobiDB-lite"/>
    </source>
</evidence>
<dbReference type="Pfam" id="PF13692">
    <property type="entry name" value="Glyco_trans_1_4"/>
    <property type="match status" value="1"/>
</dbReference>
<evidence type="ECO:0000313" key="3">
    <source>
        <dbReference type="EMBL" id="KAF2808374.1"/>
    </source>
</evidence>
<gene>
    <name evidence="3 5" type="ORF">BDZ99DRAFT_572246</name>
</gene>
<dbReference type="PANTHER" id="PTHR12526:SF630">
    <property type="entry name" value="GLYCOSYLTRANSFERASE"/>
    <property type="match status" value="1"/>
</dbReference>